<dbReference type="EMBL" id="HBGS01038181">
    <property type="protein sequence ID" value="CAD9446292.1"/>
    <property type="molecule type" value="Transcribed_RNA"/>
</dbReference>
<dbReference type="PANTHER" id="PTHR24067">
    <property type="entry name" value="UBIQUITIN-CONJUGATING ENZYME E2"/>
    <property type="match status" value="1"/>
</dbReference>
<evidence type="ECO:0000256" key="4">
    <source>
        <dbReference type="ARBA" id="ARBA00022786"/>
    </source>
</evidence>
<comment type="similarity">
    <text evidence="7">Belongs to the ubiquitin-conjugating enzyme family.</text>
</comment>
<dbReference type="EC" id="2.3.2.23" evidence="1"/>
<evidence type="ECO:0000256" key="1">
    <source>
        <dbReference type="ARBA" id="ARBA00012486"/>
    </source>
</evidence>
<evidence type="ECO:0000259" key="9">
    <source>
        <dbReference type="PROSITE" id="PS50127"/>
    </source>
</evidence>
<evidence type="ECO:0000256" key="6">
    <source>
        <dbReference type="PROSITE-ProRule" id="PRU10133"/>
    </source>
</evidence>
<evidence type="ECO:0000256" key="8">
    <source>
        <dbReference type="SAM" id="MobiDB-lite"/>
    </source>
</evidence>
<dbReference type="GO" id="GO:0061631">
    <property type="term" value="F:ubiquitin conjugating enzyme activity"/>
    <property type="evidence" value="ECO:0007669"/>
    <property type="project" value="UniProtKB-EC"/>
</dbReference>
<feature type="region of interest" description="Disordered" evidence="8">
    <location>
        <begin position="208"/>
        <end position="242"/>
    </location>
</feature>
<dbReference type="SUPFAM" id="SSF54495">
    <property type="entry name" value="UBC-like"/>
    <property type="match status" value="1"/>
</dbReference>
<evidence type="ECO:0000256" key="2">
    <source>
        <dbReference type="ARBA" id="ARBA00022679"/>
    </source>
</evidence>
<dbReference type="GO" id="GO:0005524">
    <property type="term" value="F:ATP binding"/>
    <property type="evidence" value="ECO:0007669"/>
    <property type="project" value="UniProtKB-UniRule"/>
</dbReference>
<dbReference type="PROSITE" id="PS50127">
    <property type="entry name" value="UBC_2"/>
    <property type="match status" value="1"/>
</dbReference>
<evidence type="ECO:0000313" key="10">
    <source>
        <dbReference type="EMBL" id="CAD9446292.1"/>
    </source>
</evidence>
<name>A0A7S2GD37_9STRA</name>
<feature type="compositionally biased region" description="Basic residues" evidence="8">
    <location>
        <begin position="229"/>
        <end position="242"/>
    </location>
</feature>
<dbReference type="FunFam" id="3.10.110.10:FF:000031">
    <property type="entry name" value="Ubiquitin-conjugating enzyme E2 22"/>
    <property type="match status" value="1"/>
</dbReference>
<evidence type="ECO:0000256" key="7">
    <source>
        <dbReference type="RuleBase" id="RU362109"/>
    </source>
</evidence>
<dbReference type="InterPro" id="IPR016135">
    <property type="entry name" value="UBQ-conjugating_enzyme/RWD"/>
</dbReference>
<dbReference type="AlphaFoldDB" id="A0A7S2GD37"/>
<accession>A0A7S2GD37</accession>
<evidence type="ECO:0000256" key="3">
    <source>
        <dbReference type="ARBA" id="ARBA00022741"/>
    </source>
</evidence>
<dbReference type="Gene3D" id="3.10.110.10">
    <property type="entry name" value="Ubiquitin Conjugating Enzyme"/>
    <property type="match status" value="1"/>
</dbReference>
<keyword evidence="3 7" id="KW-0547">Nucleotide-binding</keyword>
<reference evidence="10" key="1">
    <citation type="submission" date="2021-01" db="EMBL/GenBank/DDBJ databases">
        <authorList>
            <person name="Corre E."/>
            <person name="Pelletier E."/>
            <person name="Niang G."/>
            <person name="Scheremetjew M."/>
            <person name="Finn R."/>
            <person name="Kale V."/>
            <person name="Holt S."/>
            <person name="Cochrane G."/>
            <person name="Meng A."/>
            <person name="Brown T."/>
            <person name="Cohen L."/>
        </authorList>
    </citation>
    <scope>NUCLEOTIDE SEQUENCE</scope>
    <source>
        <strain evidence="10">CCMP1381</strain>
    </source>
</reference>
<dbReference type="Pfam" id="PF00179">
    <property type="entry name" value="UQ_con"/>
    <property type="match status" value="1"/>
</dbReference>
<feature type="domain" description="UBC core" evidence="9">
    <location>
        <begin position="21"/>
        <end position="168"/>
    </location>
</feature>
<keyword evidence="2" id="KW-0808">Transferase</keyword>
<dbReference type="SMART" id="SM00212">
    <property type="entry name" value="UBCc"/>
    <property type="match status" value="1"/>
</dbReference>
<keyword evidence="4 7" id="KW-0833">Ubl conjugation pathway</keyword>
<dbReference type="InterPro" id="IPR050113">
    <property type="entry name" value="Ub_conjugating_enzyme"/>
</dbReference>
<dbReference type="PROSITE" id="PS00183">
    <property type="entry name" value="UBC_1"/>
    <property type="match status" value="1"/>
</dbReference>
<feature type="active site" description="Glycyl thioester intermediate" evidence="6">
    <location>
        <position position="106"/>
    </location>
</feature>
<evidence type="ECO:0000256" key="5">
    <source>
        <dbReference type="ARBA" id="ARBA00022840"/>
    </source>
</evidence>
<keyword evidence="5 7" id="KW-0067">ATP-binding</keyword>
<dbReference type="InterPro" id="IPR023313">
    <property type="entry name" value="UBQ-conjugating_AS"/>
</dbReference>
<dbReference type="CDD" id="cd23804">
    <property type="entry name" value="UBCc_UBE2S"/>
    <property type="match status" value="1"/>
</dbReference>
<protein>
    <recommendedName>
        <fullName evidence="1">E2 ubiquitin-conjugating enzyme</fullName>
        <ecNumber evidence="1">2.3.2.23</ecNumber>
    </recommendedName>
</protein>
<sequence length="242" mass="27161">MNSAIGIKRKLNSGVENLSPQVIVRVSREIAALAKSPPDGIRYVAMEDEKISEIHVKMAGPDGTPYQGGIFRVKLVLSYDFPQSPPRGFFQTKIYHPNVSTKGEICVNTLKRDWTADVSIVHILQVIRCLLIVPFPESSLNDEAGKLFMESYTEYAERARLWTRVHALSMAEWDCDTIEGCSAEDSCKDGPYMKSRAVEELSATSPAFSKQIKRCPTASPKSTVERVKERLKKNKQRGLKRL</sequence>
<organism evidence="10">
    <name type="scientific">Octactis speculum</name>
    <dbReference type="NCBI Taxonomy" id="3111310"/>
    <lineage>
        <taxon>Eukaryota</taxon>
        <taxon>Sar</taxon>
        <taxon>Stramenopiles</taxon>
        <taxon>Ochrophyta</taxon>
        <taxon>Dictyochophyceae</taxon>
        <taxon>Dictyochales</taxon>
        <taxon>Dictyochaceae</taxon>
        <taxon>Octactis</taxon>
    </lineage>
</organism>
<dbReference type="InterPro" id="IPR000608">
    <property type="entry name" value="UBC"/>
</dbReference>
<proteinExistence type="inferred from homology"/>
<gene>
    <name evidence="10" type="ORF">DSPE1174_LOCUS19772</name>
</gene>